<feature type="transmembrane region" description="Helical" evidence="1">
    <location>
        <begin position="44"/>
        <end position="63"/>
    </location>
</feature>
<dbReference type="VEuPathDB" id="FungiDB:I7I51_08309"/>
<reference evidence="2" key="1">
    <citation type="submission" date="2021-01" db="EMBL/GenBank/DDBJ databases">
        <title>Chromosome-level genome assembly of a human fungal pathogen reveals clustering of transcriptionally co-regulated genes.</title>
        <authorList>
            <person name="Voorhies M."/>
            <person name="Cohen S."/>
            <person name="Shea T.P."/>
            <person name="Petrus S."/>
            <person name="Munoz J.F."/>
            <person name="Poplawski S."/>
            <person name="Goldman W.E."/>
            <person name="Michael T."/>
            <person name="Cuomo C.A."/>
            <person name="Sil A."/>
            <person name="Beyhan S."/>
        </authorList>
    </citation>
    <scope>NUCLEOTIDE SEQUENCE</scope>
    <source>
        <strain evidence="2">WU24</strain>
    </source>
</reference>
<keyword evidence="1" id="KW-0812">Transmembrane</keyword>
<accession>A0A8A1LYB1</accession>
<sequence length="99" mass="10640">MDHDTENTPLLSNSGAGPPDGMATALISFLNLVCLYVRRKAMPLVLNLVIDPIVIFYSFGWSVTGLVENSPWCEPECDGTSKWIQLLAGIGLSFALGLG</sequence>
<dbReference type="Proteomes" id="UP000663671">
    <property type="component" value="Chromosome 2"/>
</dbReference>
<evidence type="ECO:0000256" key="1">
    <source>
        <dbReference type="SAM" id="Phobius"/>
    </source>
</evidence>
<keyword evidence="1" id="KW-1133">Transmembrane helix</keyword>
<feature type="transmembrane region" description="Helical" evidence="1">
    <location>
        <begin position="83"/>
        <end position="98"/>
    </location>
</feature>
<gene>
    <name evidence="2" type="ORF">I7I51_08309</name>
</gene>
<feature type="transmembrane region" description="Helical" evidence="1">
    <location>
        <begin position="20"/>
        <end position="37"/>
    </location>
</feature>
<dbReference type="AlphaFoldDB" id="A0A8A1LYB1"/>
<organism evidence="2 3">
    <name type="scientific">Ajellomyces capsulatus</name>
    <name type="common">Darling's disease fungus</name>
    <name type="synonym">Histoplasma capsulatum</name>
    <dbReference type="NCBI Taxonomy" id="5037"/>
    <lineage>
        <taxon>Eukaryota</taxon>
        <taxon>Fungi</taxon>
        <taxon>Dikarya</taxon>
        <taxon>Ascomycota</taxon>
        <taxon>Pezizomycotina</taxon>
        <taxon>Eurotiomycetes</taxon>
        <taxon>Eurotiomycetidae</taxon>
        <taxon>Onygenales</taxon>
        <taxon>Ajellomycetaceae</taxon>
        <taxon>Histoplasma</taxon>
    </lineage>
</organism>
<evidence type="ECO:0000313" key="3">
    <source>
        <dbReference type="Proteomes" id="UP000663671"/>
    </source>
</evidence>
<keyword evidence="1" id="KW-0472">Membrane</keyword>
<protein>
    <submittedName>
        <fullName evidence="2">Uncharacterized protein</fullName>
    </submittedName>
</protein>
<name>A0A8A1LYB1_AJECA</name>
<dbReference type="OrthoDB" id="4187412at2759"/>
<evidence type="ECO:0000313" key="2">
    <source>
        <dbReference type="EMBL" id="QSS58879.1"/>
    </source>
</evidence>
<proteinExistence type="predicted"/>
<dbReference type="EMBL" id="CP069109">
    <property type="protein sequence ID" value="QSS58879.1"/>
    <property type="molecule type" value="Genomic_DNA"/>
</dbReference>